<feature type="transmembrane region" description="Helical" evidence="2">
    <location>
        <begin position="73"/>
        <end position="93"/>
    </location>
</feature>
<keyword evidence="4" id="KW-1185">Reference proteome</keyword>
<keyword evidence="2" id="KW-1133">Transmembrane helix</keyword>
<feature type="region of interest" description="Disordered" evidence="1">
    <location>
        <begin position="192"/>
        <end position="219"/>
    </location>
</feature>
<name>A4RX05_OSTLU</name>
<dbReference type="EMBL" id="CP000585">
    <property type="protein sequence ID" value="ABO95962.1"/>
    <property type="molecule type" value="Genomic_DNA"/>
</dbReference>
<evidence type="ECO:0000313" key="4">
    <source>
        <dbReference type="Proteomes" id="UP000001568"/>
    </source>
</evidence>
<evidence type="ECO:0000313" key="3">
    <source>
        <dbReference type="EMBL" id="ABO95962.1"/>
    </source>
</evidence>
<keyword evidence="2" id="KW-0472">Membrane</keyword>
<accession>A4RX05</accession>
<dbReference type="KEGG" id="olu:OSTLU_92699"/>
<evidence type="ECO:0000256" key="2">
    <source>
        <dbReference type="SAM" id="Phobius"/>
    </source>
</evidence>
<dbReference type="Gramene" id="ABO95962">
    <property type="protein sequence ID" value="ABO95962"/>
    <property type="gene ID" value="OSTLU_92699"/>
</dbReference>
<keyword evidence="2" id="KW-0812">Transmembrane</keyword>
<feature type="transmembrane region" description="Helical" evidence="2">
    <location>
        <begin position="99"/>
        <end position="121"/>
    </location>
</feature>
<feature type="non-terminal residue" evidence="3">
    <location>
        <position position="1"/>
    </location>
</feature>
<protein>
    <submittedName>
        <fullName evidence="3">Uncharacterized protein</fullName>
    </submittedName>
</protein>
<evidence type="ECO:0000256" key="1">
    <source>
        <dbReference type="SAM" id="MobiDB-lite"/>
    </source>
</evidence>
<feature type="compositionally biased region" description="Acidic residues" evidence="1">
    <location>
        <begin position="205"/>
        <end position="217"/>
    </location>
</feature>
<sequence length="237" mass="24923">VRGDTARDAFFALGPARPRARRAHAAPRAFLWWSREKELRKRWKQLADFAADEIPESSPLARSKGLIQWVGEYPLTAASAATAIAGGVSALISAAVLPVVVGVAVLALPGLLFAFVGTAAVASLVGALVLLLSLPALGFLSVFGGTIAAAASAKLLPIAIIGSGLLFGANAIKWGMSGDARAERLKAGADVDDDAWSPRNVNAVDDTDESSSSEDYEETVKRNFDARLRALDEKKKK</sequence>
<dbReference type="AlphaFoldDB" id="A4RX05"/>
<feature type="transmembrane region" description="Helical" evidence="2">
    <location>
        <begin position="155"/>
        <end position="176"/>
    </location>
</feature>
<reference evidence="3 4" key="1">
    <citation type="journal article" date="2007" name="Proc. Natl. Acad. Sci. U.S.A.">
        <title>The tiny eukaryote Ostreococcus provides genomic insights into the paradox of plankton speciation.</title>
        <authorList>
            <person name="Palenik B."/>
            <person name="Grimwood J."/>
            <person name="Aerts A."/>
            <person name="Rouze P."/>
            <person name="Salamov A."/>
            <person name="Putnam N."/>
            <person name="Dupont C."/>
            <person name="Jorgensen R."/>
            <person name="Derelle E."/>
            <person name="Rombauts S."/>
            <person name="Zhou K."/>
            <person name="Otillar R."/>
            <person name="Merchant S.S."/>
            <person name="Podell S."/>
            <person name="Gaasterland T."/>
            <person name="Napoli C."/>
            <person name="Gendler K."/>
            <person name="Manuell A."/>
            <person name="Tai V."/>
            <person name="Vallon O."/>
            <person name="Piganeau G."/>
            <person name="Jancek S."/>
            <person name="Heijde M."/>
            <person name="Jabbari K."/>
            <person name="Bowler C."/>
            <person name="Lohr M."/>
            <person name="Robbens S."/>
            <person name="Werner G."/>
            <person name="Dubchak I."/>
            <person name="Pazour G.J."/>
            <person name="Ren Q."/>
            <person name="Paulsen I."/>
            <person name="Delwiche C."/>
            <person name="Schmutz J."/>
            <person name="Rokhsar D."/>
            <person name="Van de Peer Y."/>
            <person name="Moreau H."/>
            <person name="Grigoriev I.V."/>
        </authorList>
    </citation>
    <scope>NUCLEOTIDE SEQUENCE [LARGE SCALE GENOMIC DNA]</scope>
    <source>
        <strain evidence="3 4">CCE9901</strain>
    </source>
</reference>
<dbReference type="Proteomes" id="UP000001568">
    <property type="component" value="Chromosome 5"/>
</dbReference>
<gene>
    <name evidence="3" type="ORF">OSTLU_92699</name>
</gene>
<dbReference type="OrthoDB" id="10577073at2759"/>
<dbReference type="GeneID" id="5001670"/>
<dbReference type="RefSeq" id="XP_001417669.1">
    <property type="nucleotide sequence ID" value="XM_001417632.1"/>
</dbReference>
<proteinExistence type="predicted"/>
<dbReference type="HOGENOM" id="CLU_1173249_0_0_1"/>
<organism evidence="3 4">
    <name type="scientific">Ostreococcus lucimarinus (strain CCE9901)</name>
    <dbReference type="NCBI Taxonomy" id="436017"/>
    <lineage>
        <taxon>Eukaryota</taxon>
        <taxon>Viridiplantae</taxon>
        <taxon>Chlorophyta</taxon>
        <taxon>Mamiellophyceae</taxon>
        <taxon>Mamiellales</taxon>
        <taxon>Bathycoccaceae</taxon>
        <taxon>Ostreococcus</taxon>
    </lineage>
</organism>